<dbReference type="EMBL" id="JAAZNL010000025">
    <property type="protein sequence ID" value="NMB70057.1"/>
    <property type="molecule type" value="Genomic_DNA"/>
</dbReference>
<dbReference type="Proteomes" id="UP000526033">
    <property type="component" value="Unassembled WGS sequence"/>
</dbReference>
<dbReference type="PANTHER" id="PTHR43343">
    <property type="entry name" value="PEPTIDASE S12"/>
    <property type="match status" value="1"/>
</dbReference>
<name>A0A7X9HGZ0_UNCKA</name>
<evidence type="ECO:0000259" key="4">
    <source>
        <dbReference type="PROSITE" id="PS50106"/>
    </source>
</evidence>
<comment type="caution">
    <text evidence="5">The sequence shown here is derived from an EMBL/GenBank/DDBJ whole genome shotgun (WGS) entry which is preliminary data.</text>
</comment>
<keyword evidence="3" id="KW-0378">Hydrolase</keyword>
<dbReference type="PANTHER" id="PTHR43343:SF3">
    <property type="entry name" value="PROTEASE DO-LIKE 8, CHLOROPLASTIC"/>
    <property type="match status" value="1"/>
</dbReference>
<comment type="similarity">
    <text evidence="1">Belongs to the peptidase S1C family.</text>
</comment>
<sequence>MQNRTRRILSVLALIIFLSVIYAVGRFSNSSGKFNLGQSISKVFDKTGNIFSDIFNKKKSGYNNIIKSEIVQEESAIIDVVDRVSPAVVSVVVRTYGFDPFTGPSTNEEGIGTGFIVDSNGLVITNSHVVDTQDGEYSVVMKDGKTYDVSKVHLDTVQDVAILEIDAKNLPTVNLGDSDQLKVGQRAIAIGNALGRFQNTVTVGVVSGIGRAINASGGFGTSTTAYDSVIQPDAALTPGNSGGPLLNSAGQVIGMNVATTPGADNISFAIPVNTLKPLLETFLKEGRLVRPFIGVNYVMISHEVAQLRRLPEGAFISRVYPNTPAAKADIKRGDIITAVDGKVLSGTSPLGSVLVKYKVGDSIEISIDRNGNQLKVKATLEEAPEQL</sequence>
<dbReference type="Gene3D" id="2.40.10.10">
    <property type="entry name" value="Trypsin-like serine proteases"/>
    <property type="match status" value="2"/>
</dbReference>
<protein>
    <submittedName>
        <fullName evidence="5">PDZ domain-containing protein</fullName>
    </submittedName>
</protein>
<keyword evidence="2" id="KW-0645">Protease</keyword>
<dbReference type="InterPro" id="IPR051201">
    <property type="entry name" value="Chloro_Bact_Ser_Proteases"/>
</dbReference>
<dbReference type="GO" id="GO:0004252">
    <property type="term" value="F:serine-type endopeptidase activity"/>
    <property type="evidence" value="ECO:0007669"/>
    <property type="project" value="InterPro"/>
</dbReference>
<evidence type="ECO:0000256" key="3">
    <source>
        <dbReference type="ARBA" id="ARBA00022801"/>
    </source>
</evidence>
<feature type="domain" description="PDZ" evidence="4">
    <location>
        <begin position="284"/>
        <end position="371"/>
    </location>
</feature>
<evidence type="ECO:0000313" key="5">
    <source>
        <dbReference type="EMBL" id="NMB70057.1"/>
    </source>
</evidence>
<evidence type="ECO:0000256" key="1">
    <source>
        <dbReference type="ARBA" id="ARBA00010541"/>
    </source>
</evidence>
<dbReference type="PRINTS" id="PR00834">
    <property type="entry name" value="PROTEASES2C"/>
</dbReference>
<dbReference type="InterPro" id="IPR001940">
    <property type="entry name" value="Peptidase_S1C"/>
</dbReference>
<dbReference type="InterPro" id="IPR001478">
    <property type="entry name" value="PDZ"/>
</dbReference>
<dbReference type="Gene3D" id="2.30.42.10">
    <property type="match status" value="1"/>
</dbReference>
<dbReference type="SUPFAM" id="SSF50494">
    <property type="entry name" value="Trypsin-like serine proteases"/>
    <property type="match status" value="1"/>
</dbReference>
<organism evidence="5 6">
    <name type="scientific">candidate division WWE3 bacterium</name>
    <dbReference type="NCBI Taxonomy" id="2053526"/>
    <lineage>
        <taxon>Bacteria</taxon>
        <taxon>Katanobacteria</taxon>
    </lineage>
</organism>
<dbReference type="AlphaFoldDB" id="A0A7X9HGZ0"/>
<dbReference type="GO" id="GO:0006508">
    <property type="term" value="P:proteolysis"/>
    <property type="evidence" value="ECO:0007669"/>
    <property type="project" value="UniProtKB-KW"/>
</dbReference>
<reference evidence="5 6" key="1">
    <citation type="journal article" date="2020" name="Biotechnol. Biofuels">
        <title>New insights from the biogas microbiome by comprehensive genome-resolved metagenomics of nearly 1600 species originating from multiple anaerobic digesters.</title>
        <authorList>
            <person name="Campanaro S."/>
            <person name="Treu L."/>
            <person name="Rodriguez-R L.M."/>
            <person name="Kovalovszki A."/>
            <person name="Ziels R.M."/>
            <person name="Maus I."/>
            <person name="Zhu X."/>
            <person name="Kougias P.G."/>
            <person name="Basile A."/>
            <person name="Luo G."/>
            <person name="Schluter A."/>
            <person name="Konstantinidis K.T."/>
            <person name="Angelidaki I."/>
        </authorList>
    </citation>
    <scope>NUCLEOTIDE SEQUENCE [LARGE SCALE GENOMIC DNA]</scope>
    <source>
        <strain evidence="5">AS27yjCOA_165</strain>
    </source>
</reference>
<dbReference type="Pfam" id="PF13365">
    <property type="entry name" value="Trypsin_2"/>
    <property type="match status" value="1"/>
</dbReference>
<evidence type="ECO:0000256" key="2">
    <source>
        <dbReference type="ARBA" id="ARBA00022670"/>
    </source>
</evidence>
<dbReference type="SUPFAM" id="SSF50156">
    <property type="entry name" value="PDZ domain-like"/>
    <property type="match status" value="1"/>
</dbReference>
<dbReference type="InterPro" id="IPR036034">
    <property type="entry name" value="PDZ_sf"/>
</dbReference>
<gene>
    <name evidence="5" type="ORF">GYA27_02545</name>
</gene>
<proteinExistence type="inferred from homology"/>
<dbReference type="CDD" id="cd06779">
    <property type="entry name" value="cpPDZ_Deg_HtrA-like"/>
    <property type="match status" value="1"/>
</dbReference>
<dbReference type="PROSITE" id="PS50106">
    <property type="entry name" value="PDZ"/>
    <property type="match status" value="1"/>
</dbReference>
<dbReference type="InterPro" id="IPR009003">
    <property type="entry name" value="Peptidase_S1_PA"/>
</dbReference>
<dbReference type="InterPro" id="IPR043504">
    <property type="entry name" value="Peptidase_S1_PA_chymotrypsin"/>
</dbReference>
<evidence type="ECO:0000313" key="6">
    <source>
        <dbReference type="Proteomes" id="UP000526033"/>
    </source>
</evidence>
<dbReference type="Pfam" id="PF13180">
    <property type="entry name" value="PDZ_2"/>
    <property type="match status" value="1"/>
</dbReference>
<dbReference type="SMART" id="SM00228">
    <property type="entry name" value="PDZ"/>
    <property type="match status" value="1"/>
</dbReference>
<accession>A0A7X9HGZ0</accession>